<sequence length="156" mass="16036">MARPGYLIATSPKGQHADFKHNIVAAITTLIMAVSGTSLMSGCNKQQTDTANPEPAAVAPAEPAPVDPALENPPPAEPAGDATAEPTDATTPPAEATPPTAETTPPTTNPPPPAPSELDVRAVPADMSLTPRVHGRALLVEMDGARTWPSGHVRFT</sequence>
<accession>A0A9X3ER13</accession>
<organism evidence="2 3">
    <name type="scientific">Nannocystis pusilla</name>
    <dbReference type="NCBI Taxonomy" id="889268"/>
    <lineage>
        <taxon>Bacteria</taxon>
        <taxon>Pseudomonadati</taxon>
        <taxon>Myxococcota</taxon>
        <taxon>Polyangia</taxon>
        <taxon>Nannocystales</taxon>
        <taxon>Nannocystaceae</taxon>
        <taxon>Nannocystis</taxon>
    </lineage>
</organism>
<dbReference type="AlphaFoldDB" id="A0A9X3ER13"/>
<gene>
    <name evidence="2" type="ORF">OV079_06185</name>
</gene>
<name>A0A9X3ER13_9BACT</name>
<feature type="compositionally biased region" description="Pro residues" evidence="1">
    <location>
        <begin position="62"/>
        <end position="77"/>
    </location>
</feature>
<feature type="compositionally biased region" description="Low complexity" evidence="1">
    <location>
        <begin position="78"/>
        <end position="106"/>
    </location>
</feature>
<dbReference type="RefSeq" id="WP_267766802.1">
    <property type="nucleotide sequence ID" value="NZ_JAPNKE010000002.1"/>
</dbReference>
<evidence type="ECO:0000313" key="2">
    <source>
        <dbReference type="EMBL" id="MCY1005166.1"/>
    </source>
</evidence>
<dbReference type="EMBL" id="JAPNKE010000002">
    <property type="protein sequence ID" value="MCY1005166.1"/>
    <property type="molecule type" value="Genomic_DNA"/>
</dbReference>
<evidence type="ECO:0000256" key="1">
    <source>
        <dbReference type="SAM" id="MobiDB-lite"/>
    </source>
</evidence>
<feature type="region of interest" description="Disordered" evidence="1">
    <location>
        <begin position="43"/>
        <end position="120"/>
    </location>
</feature>
<comment type="caution">
    <text evidence="2">The sequence shown here is derived from an EMBL/GenBank/DDBJ whole genome shotgun (WGS) entry which is preliminary data.</text>
</comment>
<proteinExistence type="predicted"/>
<keyword evidence="3" id="KW-1185">Reference proteome</keyword>
<dbReference type="Proteomes" id="UP001150924">
    <property type="component" value="Unassembled WGS sequence"/>
</dbReference>
<reference evidence="2" key="1">
    <citation type="submission" date="2022-11" db="EMBL/GenBank/DDBJ databases">
        <title>Minimal conservation of predation-associated metabolite biosynthetic gene clusters underscores biosynthetic potential of Myxococcota including descriptions for ten novel species: Archangium lansinium sp. nov., Myxococcus landrumus sp. nov., Nannocystis bai.</title>
        <authorList>
            <person name="Ahearne A."/>
            <person name="Stevens C."/>
            <person name="Phillips K."/>
        </authorList>
    </citation>
    <scope>NUCLEOTIDE SEQUENCE</scope>
    <source>
        <strain evidence="2">Na p29</strain>
    </source>
</reference>
<protein>
    <submittedName>
        <fullName evidence="2">Uncharacterized protein</fullName>
    </submittedName>
</protein>
<evidence type="ECO:0000313" key="3">
    <source>
        <dbReference type="Proteomes" id="UP001150924"/>
    </source>
</evidence>